<evidence type="ECO:0000259" key="1">
    <source>
        <dbReference type="PROSITE" id="PS50851"/>
    </source>
</evidence>
<organism evidence="2 3">
    <name type="scientific">Candidatus Flavonifractor merdigallinarum</name>
    <dbReference type="NCBI Taxonomy" id="2838589"/>
    <lineage>
        <taxon>Bacteria</taxon>
        <taxon>Bacillati</taxon>
        <taxon>Bacillota</taxon>
        <taxon>Clostridia</taxon>
        <taxon>Eubacteriales</taxon>
        <taxon>Oscillospiraceae</taxon>
        <taxon>Flavonifractor</taxon>
    </lineage>
</organism>
<dbReference type="InterPro" id="IPR036061">
    <property type="entry name" value="CheW-like_dom_sf"/>
</dbReference>
<dbReference type="Gene3D" id="2.30.30.40">
    <property type="entry name" value="SH3 Domains"/>
    <property type="match status" value="1"/>
</dbReference>
<dbReference type="InterPro" id="IPR039315">
    <property type="entry name" value="CheW"/>
</dbReference>
<name>A0A9D1Y9Z1_9FIRM</name>
<dbReference type="GO" id="GO:0007165">
    <property type="term" value="P:signal transduction"/>
    <property type="evidence" value="ECO:0007669"/>
    <property type="project" value="InterPro"/>
</dbReference>
<dbReference type="Gene3D" id="2.40.50.180">
    <property type="entry name" value="CheA-289, Domain 4"/>
    <property type="match status" value="1"/>
</dbReference>
<dbReference type="SMART" id="SM00260">
    <property type="entry name" value="CheW"/>
    <property type="match status" value="1"/>
</dbReference>
<reference evidence="2" key="2">
    <citation type="submission" date="2021-04" db="EMBL/GenBank/DDBJ databases">
        <authorList>
            <person name="Gilroy R."/>
        </authorList>
    </citation>
    <scope>NUCLEOTIDE SEQUENCE</scope>
    <source>
        <strain evidence="2">ChiBcec16_6824</strain>
    </source>
</reference>
<accession>A0A9D1Y9Z1</accession>
<dbReference type="SUPFAM" id="SSF50341">
    <property type="entry name" value="CheW-like"/>
    <property type="match status" value="1"/>
</dbReference>
<evidence type="ECO:0000313" key="2">
    <source>
        <dbReference type="EMBL" id="HIY21762.1"/>
    </source>
</evidence>
<dbReference type="EMBL" id="DXDX01000139">
    <property type="protein sequence ID" value="HIY21762.1"/>
    <property type="molecule type" value="Genomic_DNA"/>
</dbReference>
<reference evidence="2" key="1">
    <citation type="journal article" date="2021" name="PeerJ">
        <title>Extensive microbial diversity within the chicken gut microbiome revealed by metagenomics and culture.</title>
        <authorList>
            <person name="Gilroy R."/>
            <person name="Ravi A."/>
            <person name="Getino M."/>
            <person name="Pursley I."/>
            <person name="Horton D.L."/>
            <person name="Alikhan N.F."/>
            <person name="Baker D."/>
            <person name="Gharbi K."/>
            <person name="Hall N."/>
            <person name="Watson M."/>
            <person name="Adriaenssens E.M."/>
            <person name="Foster-Nyarko E."/>
            <person name="Jarju S."/>
            <person name="Secka A."/>
            <person name="Antonio M."/>
            <person name="Oren A."/>
            <person name="Chaudhuri R.R."/>
            <person name="La Ragione R."/>
            <person name="Hildebrand F."/>
            <person name="Pallen M.J."/>
        </authorList>
    </citation>
    <scope>NUCLEOTIDE SEQUENCE</scope>
    <source>
        <strain evidence="2">ChiBcec16_6824</strain>
    </source>
</reference>
<comment type="caution">
    <text evidence="2">The sequence shown here is derived from an EMBL/GenBank/DDBJ whole genome shotgun (WGS) entry which is preliminary data.</text>
</comment>
<feature type="domain" description="CheW-like" evidence="1">
    <location>
        <begin position="24"/>
        <end position="157"/>
    </location>
</feature>
<proteinExistence type="predicted"/>
<gene>
    <name evidence="2" type="ORF">H9841_07680</name>
</gene>
<dbReference type="GO" id="GO:0006935">
    <property type="term" value="P:chemotaxis"/>
    <property type="evidence" value="ECO:0007669"/>
    <property type="project" value="InterPro"/>
</dbReference>
<dbReference type="PROSITE" id="PS50851">
    <property type="entry name" value="CHEW"/>
    <property type="match status" value="1"/>
</dbReference>
<dbReference type="PANTHER" id="PTHR22617:SF23">
    <property type="entry name" value="CHEMOTAXIS PROTEIN CHEW"/>
    <property type="match status" value="1"/>
</dbReference>
<dbReference type="Pfam" id="PF01584">
    <property type="entry name" value="CheW"/>
    <property type="match status" value="1"/>
</dbReference>
<dbReference type="GO" id="GO:0005829">
    <property type="term" value="C:cytosol"/>
    <property type="evidence" value="ECO:0007669"/>
    <property type="project" value="TreeGrafter"/>
</dbReference>
<dbReference type="AlphaFoldDB" id="A0A9D1Y9Z1"/>
<sequence>MEENRVLAEDQDSVVPDTDQTSTTEKYLLFLSDGLLFGASASYIVEIITNHPITTLPLVPSYIHGIINLRGQLIPIVDIRQLLGQSPGSCDCIVILNINDTMVGILVDTVQKMIDVPIKSILPSPNQEQQTLVSGMCSLAEGQTMLVFDCAQLLCQS</sequence>
<dbReference type="Proteomes" id="UP000823868">
    <property type="component" value="Unassembled WGS sequence"/>
</dbReference>
<evidence type="ECO:0000313" key="3">
    <source>
        <dbReference type="Proteomes" id="UP000823868"/>
    </source>
</evidence>
<protein>
    <submittedName>
        <fullName evidence="2">Chemotaxis protein CheW</fullName>
    </submittedName>
</protein>
<dbReference type="PANTHER" id="PTHR22617">
    <property type="entry name" value="CHEMOTAXIS SENSOR HISTIDINE KINASE-RELATED"/>
    <property type="match status" value="1"/>
</dbReference>
<dbReference type="InterPro" id="IPR002545">
    <property type="entry name" value="CheW-lke_dom"/>
</dbReference>